<feature type="domain" description="Transglycosylase SLT" evidence="3">
    <location>
        <begin position="75"/>
        <end position="367"/>
    </location>
</feature>
<dbReference type="Pfam" id="PF13406">
    <property type="entry name" value="SLT_2"/>
    <property type="match status" value="1"/>
</dbReference>
<evidence type="ECO:0000259" key="3">
    <source>
        <dbReference type="Pfam" id="PF13406"/>
    </source>
</evidence>
<dbReference type="Gene3D" id="1.10.8.350">
    <property type="entry name" value="Bacterial muramidase"/>
    <property type="match status" value="1"/>
</dbReference>
<dbReference type="InterPro" id="IPR043426">
    <property type="entry name" value="MltB-like"/>
</dbReference>
<dbReference type="Proteomes" id="UP001501727">
    <property type="component" value="Unassembled WGS sequence"/>
</dbReference>
<dbReference type="InterPro" id="IPR011757">
    <property type="entry name" value="Lytic_transglycosylase_MltB"/>
</dbReference>
<gene>
    <name evidence="4" type="primary">mltB</name>
    <name evidence="4" type="ORF">GCM10022229_30610</name>
</gene>
<dbReference type="EMBL" id="BAAAZU010000041">
    <property type="protein sequence ID" value="GAA3934785.1"/>
    <property type="molecule type" value="Genomic_DNA"/>
</dbReference>
<dbReference type="RefSeq" id="WP_344760920.1">
    <property type="nucleotide sequence ID" value="NZ_BAAAZU010000041.1"/>
</dbReference>
<sequence length="375" mass="40652">MTRRAFRLPVVLLPIALAACATQATPPSENPAPVPATPAAPAPQADAGALLPTVPQPPERPVAPASVTDPAIPREQRIAAFVDYTAQTYGVDPQRIRDTLAKAEYKQSIIDAISRPAEKVRPWRDYRPIFMNDARIKGGKAFYAANRAALDRVSAETGVPAQYIVAIIGVETSYGKITGNYRVLDALYTLAFWHPKRAPFFAGELAQLFALTKEEPQLDLFALKGSYAGAMGMGQFMPSSYRNWAKDGDGDGRRDLLDHKPDVFASIANYFVVHGWQRGGPVVARATRDADAADFAPDGLDPVYPLPVLAAKGYHPQDGQPTAEGATLLTLDGDAGKEYWLGYRNFYVISRYNHSPMYSLAVHQLAQAIGDSGAP</sequence>
<accession>A0ABP7N1V5</accession>
<dbReference type="PROSITE" id="PS51257">
    <property type="entry name" value="PROKAR_LIPOPROTEIN"/>
    <property type="match status" value="1"/>
</dbReference>
<feature type="region of interest" description="Disordered" evidence="1">
    <location>
        <begin position="24"/>
        <end position="69"/>
    </location>
</feature>
<feature type="compositionally biased region" description="Pro residues" evidence="1">
    <location>
        <begin position="28"/>
        <end position="41"/>
    </location>
</feature>
<name>A0ABP7N1V5_9GAMM</name>
<reference evidence="5" key="1">
    <citation type="journal article" date="2019" name="Int. J. Syst. Evol. Microbiol.">
        <title>The Global Catalogue of Microorganisms (GCM) 10K type strain sequencing project: providing services to taxonomists for standard genome sequencing and annotation.</title>
        <authorList>
            <consortium name="The Broad Institute Genomics Platform"/>
            <consortium name="The Broad Institute Genome Sequencing Center for Infectious Disease"/>
            <person name="Wu L."/>
            <person name="Ma J."/>
        </authorList>
    </citation>
    <scope>NUCLEOTIDE SEQUENCE [LARGE SCALE GENOMIC DNA]</scope>
    <source>
        <strain evidence="5">JCM 16916</strain>
    </source>
</reference>
<dbReference type="PANTHER" id="PTHR30163:SF9">
    <property type="entry name" value="MEMBRANE-BOUND LYTIC MUREIN TRANSGLYCOSYLASE B"/>
    <property type="match status" value="1"/>
</dbReference>
<keyword evidence="2" id="KW-0732">Signal</keyword>
<dbReference type="CDD" id="cd13399">
    <property type="entry name" value="Slt35-like"/>
    <property type="match status" value="1"/>
</dbReference>
<keyword evidence="5" id="KW-1185">Reference proteome</keyword>
<dbReference type="InterPro" id="IPR031304">
    <property type="entry name" value="SLT_2"/>
</dbReference>
<protein>
    <submittedName>
        <fullName evidence="4">Lytic murein transglycosylase B</fullName>
    </submittedName>
</protein>
<proteinExistence type="predicted"/>
<dbReference type="NCBIfam" id="TIGR02282">
    <property type="entry name" value="MltB"/>
    <property type="match status" value="1"/>
</dbReference>
<evidence type="ECO:0000256" key="2">
    <source>
        <dbReference type="SAM" id="SignalP"/>
    </source>
</evidence>
<dbReference type="InterPro" id="IPR023346">
    <property type="entry name" value="Lysozyme-like_dom_sf"/>
</dbReference>
<dbReference type="Gene3D" id="1.10.530.10">
    <property type="match status" value="1"/>
</dbReference>
<evidence type="ECO:0000256" key="1">
    <source>
        <dbReference type="SAM" id="MobiDB-lite"/>
    </source>
</evidence>
<organism evidence="4 5">
    <name type="scientific">Luteimonas lutimaris</name>
    <dbReference type="NCBI Taxonomy" id="698645"/>
    <lineage>
        <taxon>Bacteria</taxon>
        <taxon>Pseudomonadati</taxon>
        <taxon>Pseudomonadota</taxon>
        <taxon>Gammaproteobacteria</taxon>
        <taxon>Lysobacterales</taxon>
        <taxon>Lysobacteraceae</taxon>
        <taxon>Luteimonas</taxon>
    </lineage>
</organism>
<feature type="chain" id="PRO_5045866934" evidence="2">
    <location>
        <begin position="25"/>
        <end position="375"/>
    </location>
</feature>
<evidence type="ECO:0000313" key="4">
    <source>
        <dbReference type="EMBL" id="GAA3934785.1"/>
    </source>
</evidence>
<feature type="signal peptide" evidence="2">
    <location>
        <begin position="1"/>
        <end position="24"/>
    </location>
</feature>
<comment type="caution">
    <text evidence="4">The sequence shown here is derived from an EMBL/GenBank/DDBJ whole genome shotgun (WGS) entry which is preliminary data.</text>
</comment>
<dbReference type="SUPFAM" id="SSF53955">
    <property type="entry name" value="Lysozyme-like"/>
    <property type="match status" value="1"/>
</dbReference>
<evidence type="ECO:0000313" key="5">
    <source>
        <dbReference type="Proteomes" id="UP001501727"/>
    </source>
</evidence>
<dbReference type="PANTHER" id="PTHR30163">
    <property type="entry name" value="MEMBRANE-BOUND LYTIC MUREIN TRANSGLYCOSYLASE B"/>
    <property type="match status" value="1"/>
</dbReference>